<feature type="domain" description="SLC12A transporter C-terminal" evidence="6">
    <location>
        <begin position="332"/>
        <end position="407"/>
    </location>
</feature>
<protein>
    <recommendedName>
        <fullName evidence="6">SLC12A transporter C-terminal domain-containing protein</fullName>
    </recommendedName>
</protein>
<dbReference type="GO" id="GO:0055064">
    <property type="term" value="P:chloride ion homeostasis"/>
    <property type="evidence" value="ECO:0007669"/>
    <property type="project" value="TreeGrafter"/>
</dbReference>
<dbReference type="InterPro" id="IPR018491">
    <property type="entry name" value="SLC12_C"/>
</dbReference>
<feature type="region of interest" description="Disordered" evidence="5">
    <location>
        <begin position="221"/>
        <end position="322"/>
    </location>
</feature>
<dbReference type="GO" id="GO:1990573">
    <property type="term" value="P:potassium ion import across plasma membrane"/>
    <property type="evidence" value="ECO:0007669"/>
    <property type="project" value="TreeGrafter"/>
</dbReference>
<dbReference type="Pfam" id="PF03522">
    <property type="entry name" value="SLC12"/>
    <property type="match status" value="2"/>
</dbReference>
<evidence type="ECO:0000256" key="1">
    <source>
        <dbReference type="ARBA" id="ARBA00004141"/>
    </source>
</evidence>
<dbReference type="GO" id="GO:0006884">
    <property type="term" value="P:cell volume homeostasis"/>
    <property type="evidence" value="ECO:0007669"/>
    <property type="project" value="TreeGrafter"/>
</dbReference>
<dbReference type="Proteomes" id="UP000678499">
    <property type="component" value="Unassembled WGS sequence"/>
</dbReference>
<keyword evidence="8" id="KW-1185">Reference proteome</keyword>
<keyword evidence="2" id="KW-0812">Transmembrane</keyword>
<dbReference type="GO" id="GO:0007268">
    <property type="term" value="P:chemical synaptic transmission"/>
    <property type="evidence" value="ECO:0007669"/>
    <property type="project" value="TreeGrafter"/>
</dbReference>
<evidence type="ECO:0000313" key="8">
    <source>
        <dbReference type="Proteomes" id="UP000678499"/>
    </source>
</evidence>
<evidence type="ECO:0000256" key="4">
    <source>
        <dbReference type="ARBA" id="ARBA00023136"/>
    </source>
</evidence>
<dbReference type="GO" id="GO:0015379">
    <property type="term" value="F:potassium:chloride symporter activity"/>
    <property type="evidence" value="ECO:0007669"/>
    <property type="project" value="TreeGrafter"/>
</dbReference>
<organism evidence="7">
    <name type="scientific">Notodromas monacha</name>
    <dbReference type="NCBI Taxonomy" id="399045"/>
    <lineage>
        <taxon>Eukaryota</taxon>
        <taxon>Metazoa</taxon>
        <taxon>Ecdysozoa</taxon>
        <taxon>Arthropoda</taxon>
        <taxon>Crustacea</taxon>
        <taxon>Oligostraca</taxon>
        <taxon>Ostracoda</taxon>
        <taxon>Podocopa</taxon>
        <taxon>Podocopida</taxon>
        <taxon>Cypridocopina</taxon>
        <taxon>Cypridoidea</taxon>
        <taxon>Cyprididae</taxon>
        <taxon>Notodromas</taxon>
    </lineage>
</organism>
<feature type="compositionally biased region" description="Basic and acidic residues" evidence="5">
    <location>
        <begin position="233"/>
        <end position="243"/>
    </location>
</feature>
<keyword evidence="3" id="KW-1133">Transmembrane helix</keyword>
<name>A0A7R9BW95_9CRUS</name>
<evidence type="ECO:0000256" key="2">
    <source>
        <dbReference type="ARBA" id="ARBA00022692"/>
    </source>
</evidence>
<feature type="compositionally biased region" description="Acidic residues" evidence="5">
    <location>
        <begin position="256"/>
        <end position="266"/>
    </location>
</feature>
<gene>
    <name evidence="7" type="ORF">NMOB1V02_LOCUS9434</name>
</gene>
<sequence length="407" mass="45561">MPKQNLACALQTLLRTPNWRPRLIQTSGIGGLKPNTVIVGWPHSWRKSTDERSWKTFISTVRCVAAAKMALLVPKGIAFYPDSTEKISGNIDIWWIVHDGGLLMLLPFLLCQHKTWHNCRMRIFTVAQLEDNSIQMKKDLKMFLYHLRIDADVEIVEMEYADISAYTYERTLMMEQRGQMVSKLKLTRRESKQFVQGLVDQHRASISSPTTTAAATAVASASKVRFAEEEEDQQQKEKRRNMGDADDADVARNQNQEEEEEEEAVVVEEKKVPEKNVAVDDDDDFEEGGFGAGDQDHGTTASSGLSRDGSVKSAASSSAKESFGHLLQLKPTEANVRRMHTAVRLNEVIVNRSHDAKLVVINLPSPPKAAKGDSDANYMEFLEVLTEGLDKVLLVRGGGREVITIYS</sequence>
<reference evidence="7" key="1">
    <citation type="submission" date="2020-11" db="EMBL/GenBank/DDBJ databases">
        <authorList>
            <person name="Tran Van P."/>
        </authorList>
    </citation>
    <scope>NUCLEOTIDE SEQUENCE</scope>
</reference>
<dbReference type="GO" id="GO:0005886">
    <property type="term" value="C:plasma membrane"/>
    <property type="evidence" value="ECO:0007669"/>
    <property type="project" value="TreeGrafter"/>
</dbReference>
<dbReference type="EMBL" id="OA885229">
    <property type="protein sequence ID" value="CAD7281798.1"/>
    <property type="molecule type" value="Genomic_DNA"/>
</dbReference>
<comment type="subcellular location">
    <subcellularLocation>
        <location evidence="1">Membrane</location>
        <topology evidence="1">Multi-pass membrane protein</topology>
    </subcellularLocation>
</comment>
<dbReference type="InterPro" id="IPR004842">
    <property type="entry name" value="SLC12A_fam"/>
</dbReference>
<dbReference type="PANTHER" id="PTHR11827:SF73">
    <property type="entry name" value="KAZACHOC, ISOFORM G"/>
    <property type="match status" value="1"/>
</dbReference>
<accession>A0A7R9BW95</accession>
<dbReference type="OrthoDB" id="2020542at2759"/>
<dbReference type="AlphaFoldDB" id="A0A7R9BW95"/>
<dbReference type="EMBL" id="CAJPEX010003192">
    <property type="protein sequence ID" value="CAG0921950.1"/>
    <property type="molecule type" value="Genomic_DNA"/>
</dbReference>
<evidence type="ECO:0000256" key="5">
    <source>
        <dbReference type="SAM" id="MobiDB-lite"/>
    </source>
</evidence>
<evidence type="ECO:0000256" key="3">
    <source>
        <dbReference type="ARBA" id="ARBA00022989"/>
    </source>
</evidence>
<evidence type="ECO:0000313" key="7">
    <source>
        <dbReference type="EMBL" id="CAD7281798.1"/>
    </source>
</evidence>
<feature type="compositionally biased region" description="Basic and acidic residues" evidence="5">
    <location>
        <begin position="267"/>
        <end position="278"/>
    </location>
</feature>
<dbReference type="PANTHER" id="PTHR11827">
    <property type="entry name" value="SOLUTE CARRIER FAMILY 12, CATION COTRANSPORTERS"/>
    <property type="match status" value="1"/>
</dbReference>
<keyword evidence="4" id="KW-0472">Membrane</keyword>
<feature type="compositionally biased region" description="Low complexity" evidence="5">
    <location>
        <begin position="311"/>
        <end position="321"/>
    </location>
</feature>
<feature type="domain" description="SLC12A transporter C-terminal" evidence="6">
    <location>
        <begin position="87"/>
        <end position="157"/>
    </location>
</feature>
<proteinExistence type="predicted"/>
<evidence type="ECO:0000259" key="6">
    <source>
        <dbReference type="Pfam" id="PF03522"/>
    </source>
</evidence>
<dbReference type="GO" id="GO:0045202">
    <property type="term" value="C:synapse"/>
    <property type="evidence" value="ECO:0007669"/>
    <property type="project" value="GOC"/>
</dbReference>
<dbReference type="GO" id="GO:0055075">
    <property type="term" value="P:potassium ion homeostasis"/>
    <property type="evidence" value="ECO:0007669"/>
    <property type="project" value="TreeGrafter"/>
</dbReference>